<dbReference type="Proteomes" id="UP000051298">
    <property type="component" value="Unassembled WGS sequence"/>
</dbReference>
<accession>A0A0P1EZY9</accession>
<gene>
    <name evidence="1" type="ORF">THS5294_02109</name>
</gene>
<evidence type="ECO:0000313" key="1">
    <source>
        <dbReference type="EMBL" id="CUH60813.1"/>
    </source>
</evidence>
<dbReference type="STRING" id="266809.PM03_15445"/>
<proteinExistence type="predicted"/>
<reference evidence="1 2" key="1">
    <citation type="submission" date="2015-09" db="EMBL/GenBank/DDBJ databases">
        <authorList>
            <consortium name="Swine Surveillance"/>
        </authorList>
    </citation>
    <scope>NUCLEOTIDE SEQUENCE [LARGE SCALE GENOMIC DNA]</scope>
    <source>
        <strain evidence="1 2">CECT 5294</strain>
    </source>
</reference>
<protein>
    <submittedName>
        <fullName evidence="1">Uncharacterized protein</fullName>
    </submittedName>
</protein>
<evidence type="ECO:0000313" key="2">
    <source>
        <dbReference type="Proteomes" id="UP000051298"/>
    </source>
</evidence>
<sequence>MRWSKTNRWILSIVFGLFQVVLGVPEAPAFHGEASLAQEFHAHEDVGSSTNEASGHCHPGLDCSVTAVVFLQPNVVYEPQLLTAVMQDAATQLTELRSTSDPPPPRRWV</sequence>
<dbReference type="EMBL" id="CYRX01000030">
    <property type="protein sequence ID" value="CUH60813.1"/>
    <property type="molecule type" value="Genomic_DNA"/>
</dbReference>
<dbReference type="AlphaFoldDB" id="A0A0P1EZY9"/>
<organism evidence="1 2">
    <name type="scientific">Thalassobacter stenotrophicus</name>
    <dbReference type="NCBI Taxonomy" id="266809"/>
    <lineage>
        <taxon>Bacteria</taxon>
        <taxon>Pseudomonadati</taxon>
        <taxon>Pseudomonadota</taxon>
        <taxon>Alphaproteobacteria</taxon>
        <taxon>Rhodobacterales</taxon>
        <taxon>Roseobacteraceae</taxon>
        <taxon>Thalassobacter</taxon>
    </lineage>
</organism>
<name>A0A0P1EZY9_9RHOB</name>